<evidence type="ECO:0000313" key="3">
    <source>
        <dbReference type="Proteomes" id="UP000676336"/>
    </source>
</evidence>
<dbReference type="Pfam" id="PF00533">
    <property type="entry name" value="BRCT"/>
    <property type="match status" value="1"/>
</dbReference>
<dbReference type="Proteomes" id="UP000676336">
    <property type="component" value="Unassembled WGS sequence"/>
</dbReference>
<feature type="domain" description="BRCT" evidence="1">
    <location>
        <begin position="9"/>
        <end position="87"/>
    </location>
</feature>
<dbReference type="Gene3D" id="3.40.50.10190">
    <property type="entry name" value="BRCT domain"/>
    <property type="match status" value="1"/>
</dbReference>
<organism evidence="2 3">
    <name type="scientific">Rotaria magnacalcarata</name>
    <dbReference type="NCBI Taxonomy" id="392030"/>
    <lineage>
        <taxon>Eukaryota</taxon>
        <taxon>Metazoa</taxon>
        <taxon>Spiralia</taxon>
        <taxon>Gnathifera</taxon>
        <taxon>Rotifera</taxon>
        <taxon>Eurotatoria</taxon>
        <taxon>Bdelloidea</taxon>
        <taxon>Philodinida</taxon>
        <taxon>Philodinidae</taxon>
        <taxon>Rotaria</taxon>
    </lineage>
</organism>
<dbReference type="InterPro" id="IPR036420">
    <property type="entry name" value="BRCT_dom_sf"/>
</dbReference>
<dbReference type="SMART" id="SM00292">
    <property type="entry name" value="BRCT"/>
    <property type="match status" value="1"/>
</dbReference>
<accession>A0A8S3GA28</accession>
<dbReference type="SUPFAM" id="SSF52113">
    <property type="entry name" value="BRCT domain"/>
    <property type="match status" value="1"/>
</dbReference>
<gene>
    <name evidence="2" type="ORF">SMN809_LOCUS64373</name>
</gene>
<dbReference type="AlphaFoldDB" id="A0A8S3GA28"/>
<feature type="non-terminal residue" evidence="2">
    <location>
        <position position="185"/>
    </location>
</feature>
<proteinExistence type="predicted"/>
<evidence type="ECO:0000313" key="2">
    <source>
        <dbReference type="EMBL" id="CAF5158288.1"/>
    </source>
</evidence>
<feature type="non-terminal residue" evidence="2">
    <location>
        <position position="1"/>
    </location>
</feature>
<dbReference type="PROSITE" id="PS50172">
    <property type="entry name" value="BRCT"/>
    <property type="match status" value="1"/>
</dbReference>
<dbReference type="InterPro" id="IPR001357">
    <property type="entry name" value="BRCT_dom"/>
</dbReference>
<protein>
    <recommendedName>
        <fullName evidence="1">BRCT domain-containing protein</fullName>
    </recommendedName>
</protein>
<comment type="caution">
    <text evidence="2">The sequence shown here is derived from an EMBL/GenBank/DDBJ whole genome shotgun (WGS) entry which is preliminary data.</text>
</comment>
<name>A0A8S3GA28_9BILA</name>
<evidence type="ECO:0000259" key="1">
    <source>
        <dbReference type="PROSITE" id="PS50172"/>
    </source>
</evidence>
<sequence>HKKMSVSATLLSPFNGKTIVLELGREIGFKAKQDLINYLREQQAHISYILTASTDYILVTNNFDSYKVRRAKQLGLPLVNVEYVYECRRLQAGQTPIDISKFIVKSVEDQENFTKTGTISVAGSQATSIKANRFDLNKIKLWNADDVDLPRFDELTHCEIAKWAIFKETNDNSEVFFVLELQVIP</sequence>
<dbReference type="EMBL" id="CAJOBI010290203">
    <property type="protein sequence ID" value="CAF5158288.1"/>
    <property type="molecule type" value="Genomic_DNA"/>
</dbReference>
<reference evidence="2" key="1">
    <citation type="submission" date="2021-02" db="EMBL/GenBank/DDBJ databases">
        <authorList>
            <person name="Nowell W R."/>
        </authorList>
    </citation>
    <scope>NUCLEOTIDE SEQUENCE</scope>
</reference>